<protein>
    <submittedName>
        <fullName evidence="1">Uncharacterized protein</fullName>
    </submittedName>
</protein>
<dbReference type="EMBL" id="JALJOR010000002">
    <property type="protein sequence ID" value="KAK9823952.1"/>
    <property type="molecule type" value="Genomic_DNA"/>
</dbReference>
<gene>
    <name evidence="1" type="ORF">WJX72_006629</name>
</gene>
<organism evidence="1 2">
    <name type="scientific">[Myrmecia] bisecta</name>
    <dbReference type="NCBI Taxonomy" id="41462"/>
    <lineage>
        <taxon>Eukaryota</taxon>
        <taxon>Viridiplantae</taxon>
        <taxon>Chlorophyta</taxon>
        <taxon>core chlorophytes</taxon>
        <taxon>Trebouxiophyceae</taxon>
        <taxon>Trebouxiales</taxon>
        <taxon>Trebouxiaceae</taxon>
        <taxon>Myrmecia</taxon>
    </lineage>
</organism>
<dbReference type="GO" id="GO:0030490">
    <property type="term" value="P:maturation of SSU-rRNA"/>
    <property type="evidence" value="ECO:0007669"/>
    <property type="project" value="InterPro"/>
</dbReference>
<dbReference type="PANTHER" id="PTHR15633:SF2">
    <property type="entry name" value="NUCLEOLAR PROTEIN 11"/>
    <property type="match status" value="1"/>
</dbReference>
<dbReference type="GO" id="GO:0005730">
    <property type="term" value="C:nucleolus"/>
    <property type="evidence" value="ECO:0007669"/>
    <property type="project" value="TreeGrafter"/>
</dbReference>
<dbReference type="Proteomes" id="UP001489004">
    <property type="component" value="Unassembled WGS sequence"/>
</dbReference>
<comment type="caution">
    <text evidence="1">The sequence shown here is derived from an EMBL/GenBank/DDBJ whole genome shotgun (WGS) entry which is preliminary data.</text>
</comment>
<dbReference type="AlphaFoldDB" id="A0AAW1QSA4"/>
<proteinExistence type="predicted"/>
<accession>A0AAW1QSA4</accession>
<dbReference type="InterPro" id="IPR042859">
    <property type="entry name" value="NOL11"/>
</dbReference>
<sequence>MAGQTYCLCRPGSSNTEAIAPGPSADQLLVTVQRDGVVCLDAITQQRIKGWPLGTEPLTFCHSAVWDAASACFYAVVRTLGADGPLLVVYQAQSGQIVSTSQHTLQPPSADATITSISAAAALLGVLWDQLSGLAHMTALQVVGLEDGRIAVLAGGAVVVSQPQIKPVSLAALVGSLSLTRQAAIREAAPATLPPVSSHTRPAWAAALQEALPAEDSPSAAELSVPLEIRWQQDTDSAELRLEQRVVEQLSSSSSPDAAACQQLVAQALQTRETTGDSLLLPILTGLVQLCGRCACWDALRQLLGHQGLPSLAECPGLAPALLAAQQYNLLDVLLPQARDLPQPDIFNCLRQALVTAPAPDVQQAQAQHHAVLRSAAEAAVQHAEASRGADAQALEAAACLVACVEHFTPQEACLHSLVAMRQDGAMLLGALRRLSTGEAARLAGYLLKWLNAHQGLPVAKVARSCLFGEAVVPGLQQVVEWTSLLIDAHLTAFRLQPHTEQVAGALQRAVEGYVKQFAKLTALRGIAEHIQCRAPLPTLHSMTAAKYSIELLDLRVL</sequence>
<reference evidence="1 2" key="1">
    <citation type="journal article" date="2024" name="Nat. Commun.">
        <title>Phylogenomics reveals the evolutionary origins of lichenization in chlorophyte algae.</title>
        <authorList>
            <person name="Puginier C."/>
            <person name="Libourel C."/>
            <person name="Otte J."/>
            <person name="Skaloud P."/>
            <person name="Haon M."/>
            <person name="Grisel S."/>
            <person name="Petersen M."/>
            <person name="Berrin J.G."/>
            <person name="Delaux P.M."/>
            <person name="Dal Grande F."/>
            <person name="Keller J."/>
        </authorList>
    </citation>
    <scope>NUCLEOTIDE SEQUENCE [LARGE SCALE GENOMIC DNA]</scope>
    <source>
        <strain evidence="1 2">SAG 2043</strain>
    </source>
</reference>
<evidence type="ECO:0000313" key="2">
    <source>
        <dbReference type="Proteomes" id="UP001489004"/>
    </source>
</evidence>
<dbReference type="GO" id="GO:0003723">
    <property type="term" value="F:RNA binding"/>
    <property type="evidence" value="ECO:0007669"/>
    <property type="project" value="TreeGrafter"/>
</dbReference>
<evidence type="ECO:0000313" key="1">
    <source>
        <dbReference type="EMBL" id="KAK9823952.1"/>
    </source>
</evidence>
<dbReference type="PANTHER" id="PTHR15633">
    <property type="entry name" value="NUCLEOLAR PROTEIN 11"/>
    <property type="match status" value="1"/>
</dbReference>
<name>A0AAW1QSA4_9CHLO</name>
<keyword evidence="2" id="KW-1185">Reference proteome</keyword>